<dbReference type="SMART" id="SM00646">
    <property type="entry name" value="Ami_3"/>
    <property type="match status" value="1"/>
</dbReference>
<dbReference type="InterPro" id="IPR002508">
    <property type="entry name" value="MurNAc-LAA_cat"/>
</dbReference>
<sequence>MNISAGHWHVGTGAVGLIDEVTEARRVVRQVANLLQQQGVNVRVIFDNASKNQRQNLNYLIGAHQKGKGLHISVHFNAVGKATKNALGTEVLYAKPTMQKLAATMSAAISTAGGLRNRGAKRRTDLAFLNTLPNAILMEVCFVNSQEDVACYKRHFEAICVAIATVLSVK</sequence>
<feature type="domain" description="MurNAc-LAA" evidence="1">
    <location>
        <begin position="59"/>
        <end position="170"/>
    </location>
</feature>
<reference evidence="2 3" key="1">
    <citation type="submission" date="2023-03" db="EMBL/GenBank/DDBJ databases">
        <title>Bacillus Genome Sequencing.</title>
        <authorList>
            <person name="Dunlap C."/>
        </authorList>
    </citation>
    <scope>NUCLEOTIDE SEQUENCE [LARGE SCALE GENOMIC DNA]</scope>
    <source>
        <strain evidence="2 3">B-59205</strain>
    </source>
</reference>
<dbReference type="CDD" id="cd02696">
    <property type="entry name" value="MurNAc-LAA"/>
    <property type="match status" value="1"/>
</dbReference>
<evidence type="ECO:0000313" key="3">
    <source>
        <dbReference type="Proteomes" id="UP001344888"/>
    </source>
</evidence>
<dbReference type="Proteomes" id="UP001344888">
    <property type="component" value="Unassembled WGS sequence"/>
</dbReference>
<dbReference type="Gene3D" id="3.40.630.40">
    <property type="entry name" value="Zn-dependent exopeptidases"/>
    <property type="match status" value="1"/>
</dbReference>
<dbReference type="GO" id="GO:0008745">
    <property type="term" value="F:N-acetylmuramoyl-L-alanine amidase activity"/>
    <property type="evidence" value="ECO:0007669"/>
    <property type="project" value="UniProtKB-EC"/>
</dbReference>
<keyword evidence="2" id="KW-0378">Hydrolase</keyword>
<gene>
    <name evidence="2" type="ORF">P9B03_02600</name>
</gene>
<dbReference type="Pfam" id="PF01520">
    <property type="entry name" value="Amidase_3"/>
    <property type="match status" value="1"/>
</dbReference>
<proteinExistence type="predicted"/>
<evidence type="ECO:0000313" key="2">
    <source>
        <dbReference type="EMBL" id="MEC1177362.1"/>
    </source>
</evidence>
<protein>
    <submittedName>
        <fullName evidence="2">N-acetylmuramoyl-L-alanine amidase</fullName>
        <ecNumber evidence="2">3.5.1.28</ecNumber>
    </submittedName>
</protein>
<keyword evidence="3" id="KW-1185">Reference proteome</keyword>
<dbReference type="GO" id="GO:0009253">
    <property type="term" value="P:peptidoglycan catabolic process"/>
    <property type="evidence" value="ECO:0007669"/>
    <property type="project" value="InterPro"/>
</dbReference>
<dbReference type="RefSeq" id="WP_326121675.1">
    <property type="nucleotide sequence ID" value="NZ_JARSFG010000003.1"/>
</dbReference>
<organism evidence="2 3">
    <name type="scientific">Metasolibacillus meyeri</name>
    <dbReference type="NCBI Taxonomy" id="1071052"/>
    <lineage>
        <taxon>Bacteria</taxon>
        <taxon>Bacillati</taxon>
        <taxon>Bacillota</taxon>
        <taxon>Bacilli</taxon>
        <taxon>Bacillales</taxon>
        <taxon>Caryophanaceae</taxon>
        <taxon>Metasolibacillus</taxon>
    </lineage>
</organism>
<dbReference type="AlphaFoldDB" id="A0AAW9NHZ2"/>
<accession>A0AAW9NHZ2</accession>
<dbReference type="SUPFAM" id="SSF53187">
    <property type="entry name" value="Zn-dependent exopeptidases"/>
    <property type="match status" value="1"/>
</dbReference>
<name>A0AAW9NHZ2_9BACL</name>
<comment type="caution">
    <text evidence="2">The sequence shown here is derived from an EMBL/GenBank/DDBJ whole genome shotgun (WGS) entry which is preliminary data.</text>
</comment>
<evidence type="ECO:0000259" key="1">
    <source>
        <dbReference type="SMART" id="SM00646"/>
    </source>
</evidence>
<dbReference type="EMBL" id="JARSFG010000003">
    <property type="protein sequence ID" value="MEC1177362.1"/>
    <property type="molecule type" value="Genomic_DNA"/>
</dbReference>
<dbReference type="EC" id="3.5.1.28" evidence="2"/>